<gene>
    <name evidence="1" type="ORF">RPERSI_LOCUS10252</name>
</gene>
<sequence>MTPLQAINVDKSLSQTHDFESLEKIKSVTSRELEFVSYKDALIQWGICKNKDELDPSDTKIASDGGPLRHLSGNDEKQFLKNSENVYMELVDYDDSVEFVFDEFASSCSNGIIVTENDREIDVKIDLEDYNINFQVCNRTLAIFGSIKPIVDLDIVGSSFTHFTHSSSEIISPDLSFMGGRRYQSFCHPVRLPPDVNTNKIFSTYIDGKMHIKVPKNDSDIII</sequence>
<comment type="caution">
    <text evidence="1">The sequence shown here is derived from an EMBL/GenBank/DDBJ whole genome shotgun (WGS) entry which is preliminary data.</text>
</comment>
<evidence type="ECO:0000313" key="2">
    <source>
        <dbReference type="Proteomes" id="UP000789920"/>
    </source>
</evidence>
<dbReference type="EMBL" id="CAJVQC010020161">
    <property type="protein sequence ID" value="CAG8706287.1"/>
    <property type="molecule type" value="Genomic_DNA"/>
</dbReference>
<evidence type="ECO:0000313" key="1">
    <source>
        <dbReference type="EMBL" id="CAG8706287.1"/>
    </source>
</evidence>
<organism evidence="1 2">
    <name type="scientific">Racocetra persica</name>
    <dbReference type="NCBI Taxonomy" id="160502"/>
    <lineage>
        <taxon>Eukaryota</taxon>
        <taxon>Fungi</taxon>
        <taxon>Fungi incertae sedis</taxon>
        <taxon>Mucoromycota</taxon>
        <taxon>Glomeromycotina</taxon>
        <taxon>Glomeromycetes</taxon>
        <taxon>Diversisporales</taxon>
        <taxon>Gigasporaceae</taxon>
        <taxon>Racocetra</taxon>
    </lineage>
</organism>
<accession>A0ACA9PGV9</accession>
<reference evidence="1" key="1">
    <citation type="submission" date="2021-06" db="EMBL/GenBank/DDBJ databases">
        <authorList>
            <person name="Kallberg Y."/>
            <person name="Tangrot J."/>
            <person name="Rosling A."/>
        </authorList>
    </citation>
    <scope>NUCLEOTIDE SEQUENCE</scope>
    <source>
        <strain evidence="1">MA461A</strain>
    </source>
</reference>
<name>A0ACA9PGV9_9GLOM</name>
<protein>
    <submittedName>
        <fullName evidence="1">18108_t:CDS:1</fullName>
    </submittedName>
</protein>
<proteinExistence type="predicted"/>
<keyword evidence="2" id="KW-1185">Reference proteome</keyword>
<dbReference type="Proteomes" id="UP000789920">
    <property type="component" value="Unassembled WGS sequence"/>
</dbReference>